<evidence type="ECO:0000256" key="1">
    <source>
        <dbReference type="ARBA" id="ARBA00001917"/>
    </source>
</evidence>
<keyword evidence="3 5" id="KW-0560">Oxidoreductase</keyword>
<dbReference type="Pfam" id="PF00724">
    <property type="entry name" value="Oxidored_FMN"/>
    <property type="match status" value="1"/>
</dbReference>
<dbReference type="InterPro" id="IPR045247">
    <property type="entry name" value="Oye-like"/>
</dbReference>
<dbReference type="GO" id="GO:0016628">
    <property type="term" value="F:oxidoreductase activity, acting on the CH-CH group of donors, NAD or NADP as acceptor"/>
    <property type="evidence" value="ECO:0007669"/>
    <property type="project" value="UniProtKB-ARBA"/>
</dbReference>
<feature type="domain" description="NADH:flavin oxidoreductase/NADH oxidase N-terminal" evidence="4">
    <location>
        <begin position="19"/>
        <end position="343"/>
    </location>
</feature>
<organism evidence="5">
    <name type="scientific">mine drainage metagenome</name>
    <dbReference type="NCBI Taxonomy" id="410659"/>
    <lineage>
        <taxon>unclassified sequences</taxon>
        <taxon>metagenomes</taxon>
        <taxon>ecological metagenomes</taxon>
    </lineage>
</organism>
<dbReference type="EC" id="1.-.-.-" evidence="5"/>
<dbReference type="EMBL" id="MLJW01000058">
    <property type="protein sequence ID" value="OIR04343.1"/>
    <property type="molecule type" value="Genomic_DNA"/>
</dbReference>
<sequence length="366" mass="39769">MPTLRAHGIDLFEFTMSILHTPLKVGALTLPNRIVMSPLTRCRSAAGRVPTPLMAEYYRQRSGAGLILSEATSVDPMGVGYPDTPGIWSREQVEGWKGVTRAVHEAGGRIFLQLWHVGRVSHPFYLDGRQPVAPSAIAVPDRVRLLRPPEPYPVPRALELSEIPSVVEAYRVGAQHAQEAGFDGVELHGANGYLLDQFLQDGSNKRTDSYGGPVENRARLLLETVDAAISVWGADRVGVHLAPRGDAQGMGDSNPAATFGYVARELARRRIAFLFTREGIQGRARLTPDLKRIFGGVVIANEAFTAEQAEQELASGSADAVAWGKLFIANPDLPVRLRAKAPLNEPDPTTFYGGSEKGYIDYPALA</sequence>
<dbReference type="InterPro" id="IPR001155">
    <property type="entry name" value="OxRdtase_FMN_N"/>
</dbReference>
<dbReference type="InterPro" id="IPR013785">
    <property type="entry name" value="Aldolase_TIM"/>
</dbReference>
<dbReference type="Gene3D" id="3.20.20.70">
    <property type="entry name" value="Aldolase class I"/>
    <property type="match status" value="1"/>
</dbReference>
<dbReference type="PANTHER" id="PTHR22893">
    <property type="entry name" value="NADH OXIDOREDUCTASE-RELATED"/>
    <property type="match status" value="1"/>
</dbReference>
<proteinExistence type="inferred from homology"/>
<dbReference type="GO" id="GO:0005829">
    <property type="term" value="C:cytosol"/>
    <property type="evidence" value="ECO:0007669"/>
    <property type="project" value="UniProtKB-ARBA"/>
</dbReference>
<evidence type="ECO:0000256" key="2">
    <source>
        <dbReference type="ARBA" id="ARBA00005979"/>
    </source>
</evidence>
<dbReference type="SUPFAM" id="SSF51395">
    <property type="entry name" value="FMN-linked oxidoreductases"/>
    <property type="match status" value="1"/>
</dbReference>
<gene>
    <name evidence="5" type="primary">nemA_4</name>
    <name evidence="5" type="ORF">GALL_135430</name>
</gene>
<comment type="caution">
    <text evidence="5">The sequence shown here is derived from an EMBL/GenBank/DDBJ whole genome shotgun (WGS) entry which is preliminary data.</text>
</comment>
<evidence type="ECO:0000256" key="3">
    <source>
        <dbReference type="ARBA" id="ARBA00023002"/>
    </source>
</evidence>
<name>A0A1J5S7R1_9ZZZZ</name>
<accession>A0A1J5S7R1</accession>
<dbReference type="GO" id="GO:0010181">
    <property type="term" value="F:FMN binding"/>
    <property type="evidence" value="ECO:0007669"/>
    <property type="project" value="InterPro"/>
</dbReference>
<evidence type="ECO:0000313" key="5">
    <source>
        <dbReference type="EMBL" id="OIR04343.1"/>
    </source>
</evidence>
<protein>
    <submittedName>
        <fullName evidence="5">N-ethylmaleimide reductase</fullName>
        <ecNumber evidence="5">1.-.-.-</ecNumber>
    </submittedName>
</protein>
<dbReference type="AlphaFoldDB" id="A0A1J5S7R1"/>
<comment type="cofactor">
    <cofactor evidence="1">
        <name>FMN</name>
        <dbReference type="ChEBI" id="CHEBI:58210"/>
    </cofactor>
</comment>
<dbReference type="FunFam" id="3.20.20.70:FF:000059">
    <property type="entry name" value="N-ethylmaleimide reductase, FMN-linked"/>
    <property type="match status" value="1"/>
</dbReference>
<dbReference type="PANTHER" id="PTHR22893:SF98">
    <property type="entry name" value="OXIDOREDUCTASE"/>
    <property type="match status" value="1"/>
</dbReference>
<comment type="similarity">
    <text evidence="2">Belongs to the NADH:flavin oxidoreductase/NADH oxidase family.</text>
</comment>
<reference evidence="5" key="1">
    <citation type="submission" date="2016-10" db="EMBL/GenBank/DDBJ databases">
        <title>Sequence of Gallionella enrichment culture.</title>
        <authorList>
            <person name="Poehlein A."/>
            <person name="Muehling M."/>
            <person name="Daniel R."/>
        </authorList>
    </citation>
    <scope>NUCLEOTIDE SEQUENCE</scope>
</reference>
<evidence type="ECO:0000259" key="4">
    <source>
        <dbReference type="Pfam" id="PF00724"/>
    </source>
</evidence>
<dbReference type="CDD" id="cd02933">
    <property type="entry name" value="OYE_like_FMN"/>
    <property type="match status" value="1"/>
</dbReference>